<dbReference type="OrthoDB" id="5984406at2759"/>
<gene>
    <name evidence="2" type="primary">Arl14epl</name>
    <name evidence="2" type="ORF">TROMEL_R04081</name>
</gene>
<reference evidence="2 3" key="1">
    <citation type="submission" date="2019-09" db="EMBL/GenBank/DDBJ databases">
        <title>Bird 10,000 Genomes (B10K) Project - Family phase.</title>
        <authorList>
            <person name="Zhang G."/>
        </authorList>
    </citation>
    <scope>NUCLEOTIDE SEQUENCE [LARGE SCALE GENOMIC DNA]</scope>
    <source>
        <strain evidence="2">B10K-DU-007-40</strain>
        <tissue evidence="2">Mixed tissue sample</tissue>
    </source>
</reference>
<proteinExistence type="predicted"/>
<dbReference type="PANTHER" id="PTHR46536">
    <property type="entry name" value="ARL14 EFFECTOR PROTEIN"/>
    <property type="match status" value="1"/>
</dbReference>
<keyword evidence="3" id="KW-1185">Reference proteome</keyword>
<feature type="non-terminal residue" evidence="2">
    <location>
        <position position="120"/>
    </location>
</feature>
<organism evidence="2 3">
    <name type="scientific">Trogon melanurus</name>
    <name type="common">Black-tailed trogon</name>
    <dbReference type="NCBI Taxonomy" id="56311"/>
    <lineage>
        <taxon>Eukaryota</taxon>
        <taxon>Metazoa</taxon>
        <taxon>Chordata</taxon>
        <taxon>Craniata</taxon>
        <taxon>Vertebrata</taxon>
        <taxon>Euteleostomi</taxon>
        <taxon>Archelosauria</taxon>
        <taxon>Archosauria</taxon>
        <taxon>Dinosauria</taxon>
        <taxon>Saurischia</taxon>
        <taxon>Theropoda</taxon>
        <taxon>Coelurosauria</taxon>
        <taxon>Aves</taxon>
        <taxon>Neognathae</taxon>
        <taxon>Neoaves</taxon>
        <taxon>Telluraves</taxon>
        <taxon>Coraciimorphae</taxon>
        <taxon>Trogoniformes</taxon>
        <taxon>Trogonidae</taxon>
        <taxon>Trogon</taxon>
    </lineage>
</organism>
<accession>A0A7L0ENW0</accession>
<comment type="caution">
    <text evidence="2">The sequence shown here is derived from an EMBL/GenBank/DDBJ whole genome shotgun (WGS) entry which is preliminary data.</text>
</comment>
<evidence type="ECO:0000313" key="2">
    <source>
        <dbReference type="EMBL" id="NXJ84633.1"/>
    </source>
</evidence>
<evidence type="ECO:0000259" key="1">
    <source>
        <dbReference type="Pfam" id="PF14949"/>
    </source>
</evidence>
<dbReference type="InterPro" id="IPR029264">
    <property type="entry name" value="ARF7EP_C"/>
</dbReference>
<dbReference type="PANTHER" id="PTHR46536:SF2">
    <property type="entry name" value="ADP RIBOSYLATION FACTOR LIKE GTPASE 14 EFFECTOR PROTEIN LIKE"/>
    <property type="match status" value="1"/>
</dbReference>
<name>A0A7L0ENW0_TROML</name>
<dbReference type="EMBL" id="VXAG01001762">
    <property type="protein sequence ID" value="NXJ84633.1"/>
    <property type="molecule type" value="Genomic_DNA"/>
</dbReference>
<feature type="domain" description="ARF7 effector protein C-terminal" evidence="1">
    <location>
        <begin position="4"/>
        <end position="106"/>
    </location>
</feature>
<dbReference type="Proteomes" id="UP000550660">
    <property type="component" value="Unassembled WGS sequence"/>
</dbReference>
<dbReference type="AlphaFoldDB" id="A0A7L0ENW0"/>
<protein>
    <submittedName>
        <fullName evidence="2">A14EL protein</fullName>
    </submittedName>
</protein>
<feature type="non-terminal residue" evidence="2">
    <location>
        <position position="1"/>
    </location>
</feature>
<dbReference type="Pfam" id="PF14949">
    <property type="entry name" value="ARF7EP_C"/>
    <property type="match status" value="1"/>
</dbReference>
<sequence length="120" mass="13990">QQLEKQLKSLAFKNPGPRVADFNPETREKKKRAHISQMKHQFFTKCKTAKKYDKYGRLLCNNTDLCDCLEKNCPGCFYSCPKCDSRKCGPECRCNRKWIYNTIKTECGNVISTFPFHVPD</sequence>
<evidence type="ECO:0000313" key="3">
    <source>
        <dbReference type="Proteomes" id="UP000550660"/>
    </source>
</evidence>